<dbReference type="RefSeq" id="WP_082041645.1">
    <property type="nucleotide sequence ID" value="NZ_CDDF01000014.1"/>
</dbReference>
<proteinExistence type="predicted"/>
<protein>
    <submittedName>
        <fullName evidence="1">DUF2971 domain-containing protein</fullName>
    </submittedName>
</protein>
<keyword evidence="2" id="KW-1185">Reference proteome</keyword>
<sequence>MYKYLSSFFEEILTSPSLKMTHVALLNDIEEEKTHENYSQLITRLPAIPLIINEYKRQFPSKSEAELIHIAKERSLQVINEEIQRKGVISLCTNPLNDMMWGLYANAQKGVCVEYDITNLCSQNELHKVTYCNSKYDIKNFHPIDKSLPYLWKFVTTTALTRKKESWSKEEEFRFIIDLHYADRIIAIKPSEELKSSLSKHKHLYEEHNDGSLTIEPYGSVDLHHIARHPEVLCLKKLNKNDIKSICFGEKAPQEHIEKAKDIITKVTELKHVELYKYINGRRTKVDF</sequence>
<evidence type="ECO:0000313" key="1">
    <source>
        <dbReference type="EMBL" id="MFC5706936.1"/>
    </source>
</evidence>
<comment type="caution">
    <text evidence="1">The sequence shown here is derived from an EMBL/GenBank/DDBJ whole genome shotgun (WGS) entry which is preliminary data.</text>
</comment>
<accession>A0ABW0YB02</accession>
<dbReference type="InterPro" id="IPR021352">
    <property type="entry name" value="DUF2971"/>
</dbReference>
<gene>
    <name evidence="1" type="ORF">ACFPVW_12915</name>
</gene>
<dbReference type="EMBL" id="JBHSPP010000015">
    <property type="protein sequence ID" value="MFC5706936.1"/>
    <property type="molecule type" value="Genomic_DNA"/>
</dbReference>
<name>A0ABW0YB02_9GAMM</name>
<organism evidence="1 2">
    <name type="scientific">Aeromonas eucrenophila</name>
    <dbReference type="NCBI Taxonomy" id="649"/>
    <lineage>
        <taxon>Bacteria</taxon>
        <taxon>Pseudomonadati</taxon>
        <taxon>Pseudomonadota</taxon>
        <taxon>Gammaproteobacteria</taxon>
        <taxon>Aeromonadales</taxon>
        <taxon>Aeromonadaceae</taxon>
        <taxon>Aeromonas</taxon>
    </lineage>
</organism>
<reference evidence="2" key="1">
    <citation type="journal article" date="2019" name="Int. J. Syst. Evol. Microbiol.">
        <title>The Global Catalogue of Microorganisms (GCM) 10K type strain sequencing project: providing services to taxonomists for standard genome sequencing and annotation.</title>
        <authorList>
            <consortium name="The Broad Institute Genomics Platform"/>
            <consortium name="The Broad Institute Genome Sequencing Center for Infectious Disease"/>
            <person name="Wu L."/>
            <person name="Ma J."/>
        </authorList>
    </citation>
    <scope>NUCLEOTIDE SEQUENCE [LARGE SCALE GENOMIC DNA]</scope>
    <source>
        <strain evidence="2">KCTC 15012</strain>
    </source>
</reference>
<evidence type="ECO:0000313" key="2">
    <source>
        <dbReference type="Proteomes" id="UP001596132"/>
    </source>
</evidence>
<dbReference type="Pfam" id="PF11185">
    <property type="entry name" value="DUF2971"/>
    <property type="match status" value="1"/>
</dbReference>
<dbReference type="Proteomes" id="UP001596132">
    <property type="component" value="Unassembled WGS sequence"/>
</dbReference>